<evidence type="ECO:0000256" key="4">
    <source>
        <dbReference type="ARBA" id="ARBA00022475"/>
    </source>
</evidence>
<evidence type="ECO:0000256" key="7">
    <source>
        <dbReference type="ARBA" id="ARBA00022989"/>
    </source>
</evidence>
<evidence type="ECO:0000256" key="2">
    <source>
        <dbReference type="ARBA" id="ARBA00009477"/>
    </source>
</evidence>
<evidence type="ECO:0000256" key="5">
    <source>
        <dbReference type="ARBA" id="ARBA00022519"/>
    </source>
</evidence>
<gene>
    <name evidence="13" type="ORF">SAMN05421848_2287</name>
</gene>
<keyword evidence="10" id="KW-0175">Coiled coil</keyword>
<sequence length="467" mass="51293">MALLARKGRWPRPGGHELELADDASAAMLLATPWRSRILLWVLLAVLGAFIAWAALAHVEIVTRGTGQVVPSTRLQTIQNLEGGIVRELYVRQGDIVEPGQPLARIDPTRASSDLAERESTLAGLQSILAQYQAELSSVAINADAGSWQEQVVITSQPPEFDDAFRSTNPALADTAEEGYRERIGGLRTQLDQARDQISQRNQELSELRSRVASLSRSYQLASQQLAITTPLVQEGVVSRVDLLEQQRQVNDLRGELESARLSIPSKQSELQEAISRRRDVAAQFRVRSADALSEARSRLESQQQGRASLQDRLDRTLVTSPVQGSVRTINVNTVGGVIEPGASLMEIVPIEDQLQIDVRIPPRDIGFIHPGLPATVKLSAYDFTIYGGLKGVVQRISPDTVQDEKGNSFYEVTVVTDQSHLGSDRNPMTIIPGMQASVDVITGDQTILQYLLKPILRAQQGALRER</sequence>
<reference evidence="14" key="1">
    <citation type="submission" date="2016-10" db="EMBL/GenBank/DDBJ databases">
        <authorList>
            <person name="Varghese N."/>
            <person name="Submissions S."/>
        </authorList>
    </citation>
    <scope>NUCLEOTIDE SEQUENCE [LARGE SCALE GENOMIC DNA]</scope>
    <source>
        <strain evidence="14">DSM 23439</strain>
    </source>
</reference>
<dbReference type="InterPro" id="IPR050739">
    <property type="entry name" value="MFP"/>
</dbReference>
<evidence type="ECO:0000259" key="12">
    <source>
        <dbReference type="Pfam" id="PF26002"/>
    </source>
</evidence>
<protein>
    <recommendedName>
        <fullName evidence="9">Membrane fusion protein (MFP) family protein</fullName>
    </recommendedName>
</protein>
<keyword evidence="7 9" id="KW-1133">Transmembrane helix</keyword>
<dbReference type="RefSeq" id="WP_090134035.1">
    <property type="nucleotide sequence ID" value="NZ_FOLY01000004.1"/>
</dbReference>
<keyword evidence="14" id="KW-1185">Reference proteome</keyword>
<evidence type="ECO:0000256" key="3">
    <source>
        <dbReference type="ARBA" id="ARBA00022448"/>
    </source>
</evidence>
<evidence type="ECO:0000256" key="9">
    <source>
        <dbReference type="RuleBase" id="RU365093"/>
    </source>
</evidence>
<dbReference type="Pfam" id="PF26002">
    <property type="entry name" value="Beta-barrel_AprE"/>
    <property type="match status" value="1"/>
</dbReference>
<organism evidence="13 14">
    <name type="scientific">Kushneria avicenniae</name>
    <dbReference type="NCBI Taxonomy" id="402385"/>
    <lineage>
        <taxon>Bacteria</taxon>
        <taxon>Pseudomonadati</taxon>
        <taxon>Pseudomonadota</taxon>
        <taxon>Gammaproteobacteria</taxon>
        <taxon>Oceanospirillales</taxon>
        <taxon>Halomonadaceae</taxon>
        <taxon>Kushneria</taxon>
    </lineage>
</organism>
<evidence type="ECO:0000259" key="11">
    <source>
        <dbReference type="Pfam" id="PF25994"/>
    </source>
</evidence>
<dbReference type="STRING" id="402385.SAMN05421848_2287"/>
<keyword evidence="4 9" id="KW-1003">Cell membrane</keyword>
<keyword evidence="8 9" id="KW-0472">Membrane</keyword>
<feature type="transmembrane region" description="Helical" evidence="9">
    <location>
        <begin position="38"/>
        <end position="56"/>
    </location>
</feature>
<dbReference type="InterPro" id="IPR058781">
    <property type="entry name" value="HH_AprE-like"/>
</dbReference>
<evidence type="ECO:0000313" key="13">
    <source>
        <dbReference type="EMBL" id="SFC66254.1"/>
    </source>
</evidence>
<evidence type="ECO:0000256" key="10">
    <source>
        <dbReference type="SAM" id="Coils"/>
    </source>
</evidence>
<dbReference type="GO" id="GO:0015031">
    <property type="term" value="P:protein transport"/>
    <property type="evidence" value="ECO:0007669"/>
    <property type="project" value="InterPro"/>
</dbReference>
<name>A0A1I1KZQ2_9GAMM</name>
<dbReference type="NCBIfam" id="TIGR01843">
    <property type="entry name" value="type_I_hlyD"/>
    <property type="match status" value="1"/>
</dbReference>
<dbReference type="InterPro" id="IPR010129">
    <property type="entry name" value="T1SS_HlyD"/>
</dbReference>
<evidence type="ECO:0000256" key="8">
    <source>
        <dbReference type="ARBA" id="ARBA00023136"/>
    </source>
</evidence>
<dbReference type="PRINTS" id="PR01490">
    <property type="entry name" value="RTXTOXIND"/>
</dbReference>
<keyword evidence="6 9" id="KW-0812">Transmembrane</keyword>
<evidence type="ECO:0000256" key="1">
    <source>
        <dbReference type="ARBA" id="ARBA00004377"/>
    </source>
</evidence>
<dbReference type="Pfam" id="PF25994">
    <property type="entry name" value="HH_AprE"/>
    <property type="match status" value="1"/>
</dbReference>
<dbReference type="OrthoDB" id="9775513at2"/>
<dbReference type="Gene3D" id="2.40.30.170">
    <property type="match status" value="1"/>
</dbReference>
<comment type="similarity">
    <text evidence="2 9">Belongs to the membrane fusion protein (MFP) (TC 8.A.1) family.</text>
</comment>
<feature type="coiled-coil region" evidence="10">
    <location>
        <begin position="177"/>
        <end position="263"/>
    </location>
</feature>
<comment type="subcellular location">
    <subcellularLocation>
        <location evidence="1 9">Cell inner membrane</location>
        <topology evidence="1 9">Single-pass membrane protein</topology>
    </subcellularLocation>
</comment>
<feature type="domain" description="AprE-like beta-barrel" evidence="12">
    <location>
        <begin position="356"/>
        <end position="444"/>
    </location>
</feature>
<keyword evidence="5 9" id="KW-0997">Cell inner membrane</keyword>
<dbReference type="PANTHER" id="PTHR30386">
    <property type="entry name" value="MEMBRANE FUSION SUBUNIT OF EMRAB-TOLC MULTIDRUG EFFLUX PUMP"/>
    <property type="match status" value="1"/>
</dbReference>
<dbReference type="EMBL" id="FOLY01000004">
    <property type="protein sequence ID" value="SFC66254.1"/>
    <property type="molecule type" value="Genomic_DNA"/>
</dbReference>
<accession>A0A1I1KZQ2</accession>
<proteinExistence type="inferred from homology"/>
<keyword evidence="3 9" id="KW-0813">Transport</keyword>
<evidence type="ECO:0000256" key="6">
    <source>
        <dbReference type="ARBA" id="ARBA00022692"/>
    </source>
</evidence>
<dbReference type="Proteomes" id="UP000199046">
    <property type="component" value="Unassembled WGS sequence"/>
</dbReference>
<dbReference type="PANTHER" id="PTHR30386:SF26">
    <property type="entry name" value="TRANSPORT PROTEIN COMB"/>
    <property type="match status" value="1"/>
</dbReference>
<dbReference type="Gene3D" id="2.40.50.100">
    <property type="match status" value="1"/>
</dbReference>
<dbReference type="AlphaFoldDB" id="A0A1I1KZQ2"/>
<feature type="domain" description="AprE-like long alpha-helical hairpin" evidence="11">
    <location>
        <begin position="115"/>
        <end position="313"/>
    </location>
</feature>
<evidence type="ECO:0000313" key="14">
    <source>
        <dbReference type="Proteomes" id="UP000199046"/>
    </source>
</evidence>
<dbReference type="GO" id="GO:0005886">
    <property type="term" value="C:plasma membrane"/>
    <property type="evidence" value="ECO:0007669"/>
    <property type="project" value="UniProtKB-SubCell"/>
</dbReference>
<dbReference type="InterPro" id="IPR058982">
    <property type="entry name" value="Beta-barrel_AprE"/>
</dbReference>